<accession>X1MSZ2</accession>
<feature type="domain" description="Large ribosomal subunit protein uL30-like ferredoxin-like fold" evidence="2">
    <location>
        <begin position="2"/>
        <end position="53"/>
    </location>
</feature>
<protein>
    <recommendedName>
        <fullName evidence="2">Large ribosomal subunit protein uL30-like ferredoxin-like fold domain-containing protein</fullName>
    </recommendedName>
</protein>
<comment type="caution">
    <text evidence="3">The sequence shown here is derived from an EMBL/GenBank/DDBJ whole genome shotgun (WGS) entry which is preliminary data.</text>
</comment>
<dbReference type="Pfam" id="PF00327">
    <property type="entry name" value="Ribosomal_L30"/>
    <property type="match status" value="1"/>
</dbReference>
<comment type="similarity">
    <text evidence="1">Belongs to the universal ribosomal protein uL30 family.</text>
</comment>
<dbReference type="GO" id="GO:0000463">
    <property type="term" value="P:maturation of LSU-rRNA from tricistronic rRNA transcript (SSU-rRNA, 5.8S rRNA, LSU-rRNA)"/>
    <property type="evidence" value="ECO:0007669"/>
    <property type="project" value="TreeGrafter"/>
</dbReference>
<dbReference type="SUPFAM" id="SSF55129">
    <property type="entry name" value="Ribosomal protein L30p/L7e"/>
    <property type="match status" value="1"/>
</dbReference>
<dbReference type="EMBL" id="BARV01005799">
    <property type="protein sequence ID" value="GAI17825.1"/>
    <property type="molecule type" value="Genomic_DNA"/>
</dbReference>
<proteinExistence type="inferred from homology"/>
<dbReference type="AlphaFoldDB" id="X1MSZ2"/>
<reference evidence="3" key="1">
    <citation type="journal article" date="2014" name="Front. Microbiol.">
        <title>High frequency of phylogenetically diverse reductive dehalogenase-homologous genes in deep subseafloor sedimentary metagenomes.</title>
        <authorList>
            <person name="Kawai M."/>
            <person name="Futagami T."/>
            <person name="Toyoda A."/>
            <person name="Takaki Y."/>
            <person name="Nishi S."/>
            <person name="Hori S."/>
            <person name="Arai W."/>
            <person name="Tsubouchi T."/>
            <person name="Morono Y."/>
            <person name="Uchiyama I."/>
            <person name="Ito T."/>
            <person name="Fujiyama A."/>
            <person name="Inagaki F."/>
            <person name="Takami H."/>
        </authorList>
    </citation>
    <scope>NUCLEOTIDE SEQUENCE</scope>
    <source>
        <strain evidence="3">Expedition CK06-06</strain>
    </source>
</reference>
<dbReference type="InterPro" id="IPR036919">
    <property type="entry name" value="Ribo_uL30_ferredoxin-like_sf"/>
</dbReference>
<evidence type="ECO:0000259" key="2">
    <source>
        <dbReference type="Pfam" id="PF00327"/>
    </source>
</evidence>
<dbReference type="InterPro" id="IPR016082">
    <property type="entry name" value="Ribosomal_uL30_ferredoxin-like"/>
</dbReference>
<dbReference type="GO" id="GO:0003735">
    <property type="term" value="F:structural constituent of ribosome"/>
    <property type="evidence" value="ECO:0007669"/>
    <property type="project" value="TreeGrafter"/>
</dbReference>
<evidence type="ECO:0000256" key="1">
    <source>
        <dbReference type="ARBA" id="ARBA00007594"/>
    </source>
</evidence>
<sequence>MIAVIRIHGKVGLKKDVDETLKRLNLRNKYSCIILENPTKEQVGMVKKVRDFVAYGKINNETFEELKKKRGKKGKSFFRLHPPRGGIKSKLHFGKGKGVLGDNKEKINDLIERML</sequence>
<name>X1MSZ2_9ZZZZ</name>
<evidence type="ECO:0000313" key="3">
    <source>
        <dbReference type="EMBL" id="GAI17825.1"/>
    </source>
</evidence>
<dbReference type="GO" id="GO:0003723">
    <property type="term" value="F:RNA binding"/>
    <property type="evidence" value="ECO:0007669"/>
    <property type="project" value="TreeGrafter"/>
</dbReference>
<gene>
    <name evidence="3" type="ORF">S06H3_11784</name>
</gene>
<dbReference type="Gene3D" id="3.30.1390.20">
    <property type="entry name" value="Ribosomal protein L30, ferredoxin-like fold domain"/>
    <property type="match status" value="1"/>
</dbReference>
<dbReference type="GO" id="GO:0022625">
    <property type="term" value="C:cytosolic large ribosomal subunit"/>
    <property type="evidence" value="ECO:0007669"/>
    <property type="project" value="TreeGrafter"/>
</dbReference>
<organism evidence="3">
    <name type="scientific">marine sediment metagenome</name>
    <dbReference type="NCBI Taxonomy" id="412755"/>
    <lineage>
        <taxon>unclassified sequences</taxon>
        <taxon>metagenomes</taxon>
        <taxon>ecological metagenomes</taxon>
    </lineage>
</organism>
<dbReference type="InterPro" id="IPR039699">
    <property type="entry name" value="Ribosomal_uL30"/>
</dbReference>
<dbReference type="PANTHER" id="PTHR11524">
    <property type="entry name" value="60S RIBOSOMAL PROTEIN L7"/>
    <property type="match status" value="1"/>
</dbReference>
<dbReference type="PANTHER" id="PTHR11524:SF16">
    <property type="entry name" value="LARGE RIBOSOMAL SUBUNIT PROTEIN UL30"/>
    <property type="match status" value="1"/>
</dbReference>